<dbReference type="RefSeq" id="WP_240830405.1">
    <property type="nucleotide sequence ID" value="NZ_JAKWBL010000002.1"/>
</dbReference>
<comment type="caution">
    <text evidence="1">The sequence shown here is derived from an EMBL/GenBank/DDBJ whole genome shotgun (WGS) entry which is preliminary data.</text>
</comment>
<evidence type="ECO:0000313" key="1">
    <source>
        <dbReference type="EMBL" id="MCH5598730.1"/>
    </source>
</evidence>
<name>A0ABS9SK63_9BACT</name>
<keyword evidence="2" id="KW-1185">Reference proteome</keyword>
<accession>A0ABS9SK63</accession>
<gene>
    <name evidence="1" type="ORF">MKP09_12830</name>
</gene>
<evidence type="ECO:0000313" key="2">
    <source>
        <dbReference type="Proteomes" id="UP001202248"/>
    </source>
</evidence>
<dbReference type="EMBL" id="JAKWBL010000002">
    <property type="protein sequence ID" value="MCH5598730.1"/>
    <property type="molecule type" value="Genomic_DNA"/>
</dbReference>
<organism evidence="1 2">
    <name type="scientific">Niabella ginsengisoli</name>
    <dbReference type="NCBI Taxonomy" id="522298"/>
    <lineage>
        <taxon>Bacteria</taxon>
        <taxon>Pseudomonadati</taxon>
        <taxon>Bacteroidota</taxon>
        <taxon>Chitinophagia</taxon>
        <taxon>Chitinophagales</taxon>
        <taxon>Chitinophagaceae</taxon>
        <taxon>Niabella</taxon>
    </lineage>
</organism>
<sequence length="92" mass="10411">MSRSGIRIAGFNPKRVSNYKGLMGKIVIKNSLWTNNIGVPVVIDALQHLSANISFTDNFYIKNGRHARVYKNSDFLQNNKGLKSSNDKIKMR</sequence>
<reference evidence="1 2" key="1">
    <citation type="submission" date="2022-02" db="EMBL/GenBank/DDBJ databases">
        <authorList>
            <person name="Min J."/>
        </authorList>
    </citation>
    <scope>NUCLEOTIDE SEQUENCE [LARGE SCALE GENOMIC DNA]</scope>
    <source>
        <strain evidence="1 2">GR10-1</strain>
    </source>
</reference>
<dbReference type="Proteomes" id="UP001202248">
    <property type="component" value="Unassembled WGS sequence"/>
</dbReference>
<protein>
    <submittedName>
        <fullName evidence="1">Uncharacterized protein</fullName>
    </submittedName>
</protein>
<proteinExistence type="predicted"/>